<dbReference type="EMBL" id="AEAH01000144">
    <property type="protein sequence ID" value="EGH28089.1"/>
    <property type="molecule type" value="Genomic_DNA"/>
</dbReference>
<evidence type="ECO:0000313" key="2">
    <source>
        <dbReference type="Proteomes" id="UP000004471"/>
    </source>
</evidence>
<proteinExistence type="predicted"/>
<reference evidence="1 2" key="1">
    <citation type="journal article" date="2011" name="PLoS Pathog.">
        <title>Dynamic evolution of pathogenicity revealed by sequencing and comparative genomics of 19 Pseudomonas syringae isolates.</title>
        <authorList>
            <person name="Baltrus D.A."/>
            <person name="Nishimura M.T."/>
            <person name="Romanchuk A."/>
            <person name="Chang J.H."/>
            <person name="Mukhtar M.S."/>
            <person name="Cherkis K."/>
            <person name="Roach J."/>
            <person name="Grant S.R."/>
            <person name="Jones C.D."/>
            <person name="Dangl J.L."/>
        </authorList>
    </citation>
    <scope>NUCLEOTIDE SEQUENCE [LARGE SCALE GENOMIC DNA]</scope>
    <source>
        <strain evidence="2">M301072PT</strain>
    </source>
</reference>
<dbReference type="AlphaFoldDB" id="F3FD03"/>
<dbReference type="HOGENOM" id="CLU_3383375_0_0_6"/>
<gene>
    <name evidence="1" type="ORF">PSYJA_03369</name>
</gene>
<sequence length="33" mass="3560">MENIFSASAGATSVHELQIVTEMMGRIGQLPKL</sequence>
<dbReference type="Proteomes" id="UP000004471">
    <property type="component" value="Unassembled WGS sequence"/>
</dbReference>
<evidence type="ECO:0000313" key="1">
    <source>
        <dbReference type="EMBL" id="EGH28089.1"/>
    </source>
</evidence>
<organism evidence="1 2">
    <name type="scientific">Pseudomonas syringae pv. japonica str. M301072</name>
    <dbReference type="NCBI Taxonomy" id="629262"/>
    <lineage>
        <taxon>Bacteria</taxon>
        <taxon>Pseudomonadati</taxon>
        <taxon>Pseudomonadota</taxon>
        <taxon>Gammaproteobacteria</taxon>
        <taxon>Pseudomonadales</taxon>
        <taxon>Pseudomonadaceae</taxon>
        <taxon>Pseudomonas</taxon>
        <taxon>Pseudomonas syringae</taxon>
    </lineage>
</organism>
<protein>
    <submittedName>
        <fullName evidence="1">Uncharacterized protein</fullName>
    </submittedName>
</protein>
<comment type="caution">
    <text evidence="1">The sequence shown here is derived from an EMBL/GenBank/DDBJ whole genome shotgun (WGS) entry which is preliminary data.</text>
</comment>
<accession>F3FD03</accession>
<name>F3FD03_PSESX</name>